<dbReference type="AlphaFoldDB" id="A0A061QRB9"/>
<name>A0A061QRB9_9CHLO</name>
<accession>A0A061QRB9</accession>
<sequence>CKRDLLLLLSHMPSVFERHCPSGVMTFLKILYCLGMLLGPLVVVLFHCASRHAAAPLLILLLYLANWVN</sequence>
<keyword evidence="1" id="KW-0812">Transmembrane</keyword>
<feature type="non-terminal residue" evidence="2">
    <location>
        <position position="1"/>
    </location>
</feature>
<protein>
    <submittedName>
        <fullName evidence="2">Uncharacterized protein</fullName>
    </submittedName>
</protein>
<organism evidence="2">
    <name type="scientific">Tetraselmis sp. GSL018</name>
    <dbReference type="NCBI Taxonomy" id="582737"/>
    <lineage>
        <taxon>Eukaryota</taxon>
        <taxon>Viridiplantae</taxon>
        <taxon>Chlorophyta</taxon>
        <taxon>core chlorophytes</taxon>
        <taxon>Chlorodendrophyceae</taxon>
        <taxon>Chlorodendrales</taxon>
        <taxon>Chlorodendraceae</taxon>
        <taxon>Tetraselmis</taxon>
    </lineage>
</organism>
<gene>
    <name evidence="2" type="ORF">TSPGSL018_27458</name>
</gene>
<feature type="transmembrane region" description="Helical" evidence="1">
    <location>
        <begin position="27"/>
        <end position="46"/>
    </location>
</feature>
<proteinExistence type="predicted"/>
<feature type="non-terminal residue" evidence="2">
    <location>
        <position position="69"/>
    </location>
</feature>
<reference evidence="2" key="1">
    <citation type="submission" date="2014-05" db="EMBL/GenBank/DDBJ databases">
        <title>The transcriptome of the halophilic microalga Tetraselmis sp. GSL018 isolated from the Great Salt Lake, Utah.</title>
        <authorList>
            <person name="Jinkerson R.E."/>
            <person name="D'Adamo S."/>
            <person name="Posewitz M.C."/>
        </authorList>
    </citation>
    <scope>NUCLEOTIDE SEQUENCE</scope>
    <source>
        <strain evidence="2">GSL018</strain>
    </source>
</reference>
<dbReference type="EMBL" id="GBEZ01026188">
    <property type="protein sequence ID" value="JAC60995.1"/>
    <property type="molecule type" value="Transcribed_RNA"/>
</dbReference>
<keyword evidence="1" id="KW-1133">Transmembrane helix</keyword>
<evidence type="ECO:0000256" key="1">
    <source>
        <dbReference type="SAM" id="Phobius"/>
    </source>
</evidence>
<keyword evidence="1" id="KW-0472">Membrane</keyword>
<evidence type="ECO:0000313" key="2">
    <source>
        <dbReference type="EMBL" id="JAC60995.1"/>
    </source>
</evidence>